<reference evidence="1" key="1">
    <citation type="submission" date="2023-07" db="EMBL/GenBank/DDBJ databases">
        <title>Black Yeasts Isolated from many extreme environments.</title>
        <authorList>
            <person name="Coleine C."/>
            <person name="Stajich J.E."/>
            <person name="Selbmann L."/>
        </authorList>
    </citation>
    <scope>NUCLEOTIDE SEQUENCE</scope>
    <source>
        <strain evidence="1">CCFEE 5714</strain>
    </source>
</reference>
<sequence>MSTPTSTQPDPLAGLQDTFENILARSRALNSNIKAALSTIRRAQQTPGDDHTITISDHAMQHAAKTIEMGEYSVSKLVQSHEAKGGPFSITEFSLLMGICLVTDCLANVLGVEQGREYREARDKVFANQIPIAKDDVSDK</sequence>
<dbReference type="Proteomes" id="UP001281147">
    <property type="component" value="Unassembled WGS sequence"/>
</dbReference>
<protein>
    <submittedName>
        <fullName evidence="1">Uncharacterized protein</fullName>
    </submittedName>
</protein>
<evidence type="ECO:0000313" key="2">
    <source>
        <dbReference type="Proteomes" id="UP001281147"/>
    </source>
</evidence>
<proteinExistence type="predicted"/>
<name>A0ACC3NBF9_9PEZI</name>
<evidence type="ECO:0000313" key="1">
    <source>
        <dbReference type="EMBL" id="KAK3713645.1"/>
    </source>
</evidence>
<comment type="caution">
    <text evidence="1">The sequence shown here is derived from an EMBL/GenBank/DDBJ whole genome shotgun (WGS) entry which is preliminary data.</text>
</comment>
<accession>A0ACC3NBF9</accession>
<dbReference type="EMBL" id="JAUTXU010000061">
    <property type="protein sequence ID" value="KAK3713645.1"/>
    <property type="molecule type" value="Genomic_DNA"/>
</dbReference>
<keyword evidence="2" id="KW-1185">Reference proteome</keyword>
<organism evidence="1 2">
    <name type="scientific">Vermiconidia calcicola</name>
    <dbReference type="NCBI Taxonomy" id="1690605"/>
    <lineage>
        <taxon>Eukaryota</taxon>
        <taxon>Fungi</taxon>
        <taxon>Dikarya</taxon>
        <taxon>Ascomycota</taxon>
        <taxon>Pezizomycotina</taxon>
        <taxon>Dothideomycetes</taxon>
        <taxon>Dothideomycetidae</taxon>
        <taxon>Mycosphaerellales</taxon>
        <taxon>Extremaceae</taxon>
        <taxon>Vermiconidia</taxon>
    </lineage>
</organism>
<gene>
    <name evidence="1" type="ORF">LTR37_008339</name>
</gene>